<dbReference type="InterPro" id="IPR036640">
    <property type="entry name" value="ABC1_TM_sf"/>
</dbReference>
<organism evidence="12 13">
    <name type="scientific">Poriferisphaera corsica</name>
    <dbReference type="NCBI Taxonomy" id="2528020"/>
    <lineage>
        <taxon>Bacteria</taxon>
        <taxon>Pseudomonadati</taxon>
        <taxon>Planctomycetota</taxon>
        <taxon>Phycisphaerae</taxon>
        <taxon>Phycisphaerales</taxon>
        <taxon>Phycisphaeraceae</taxon>
        <taxon>Poriferisphaera</taxon>
    </lineage>
</organism>
<evidence type="ECO:0000259" key="11">
    <source>
        <dbReference type="PROSITE" id="PS50929"/>
    </source>
</evidence>
<feature type="transmembrane region" description="Helical" evidence="9">
    <location>
        <begin position="176"/>
        <end position="193"/>
    </location>
</feature>
<dbReference type="Pfam" id="PF00664">
    <property type="entry name" value="ABC_membrane"/>
    <property type="match status" value="1"/>
</dbReference>
<evidence type="ECO:0000256" key="1">
    <source>
        <dbReference type="ARBA" id="ARBA00004651"/>
    </source>
</evidence>
<gene>
    <name evidence="12" type="primary">msbA</name>
    <name evidence="12" type="ORF">KS4_21790</name>
</gene>
<sequence length="622" mass="69334">MNLFWTYAARMLQFRKQIVIAVVAAIFDAISAFAGFSVVMLIINQLFGKDDTTIHKLLSQKLQDISNQDWMGFIHIGDLTPLADYIPTDPFTGLAYVFGFIMILSIFGASMRYVFQATVLTISFRTVMILRKEAFQRLLHAPYEILLEQGSIDFMSRITRDTNQLARGFNTIMGRAAREALLSIVFLTLAFVVNWKLTLLFLLAAPPMAFVIRKLSKRIRRASKKAMSAYGGMLGAVSESTQAIQVVKVHNAEGYERRRFNVINKQVFRQEMKARAARVLASPLTELIAIAGMMGVVLVAAYQVYYQNTNPTDMLKVLMSLGLAGATAKPLAKLNNDLQEAAAAAERVDELLKLPIEKNTREIYKHLNDHLPPHLESIEFKDVSYTYPRADQPAIRHLDLQVKFGQNIAIVGPNGSGKSTLLNLLPRLGDAQKGQVLIDGHDITTISIRSLRKQIAVVTQQTFLFEGTIADNIAYGRRHTSREDIIAAATAARADEFISVLDNGYDTFLGEGGSGLSGGQKQRICIARAILRNPRILILDEATSQIDADSEYKINQAMAEFRKGRTTFVIAHRLSTVIDADQIIVMVDGEISDIGSHNELLERSTTYQTLTHTQLQPYEDLD</sequence>
<dbReference type="GO" id="GO:0015421">
    <property type="term" value="F:ABC-type oligopeptide transporter activity"/>
    <property type="evidence" value="ECO:0007669"/>
    <property type="project" value="TreeGrafter"/>
</dbReference>
<keyword evidence="13" id="KW-1185">Reference proteome</keyword>
<keyword evidence="12" id="KW-0378">Hydrolase</keyword>
<keyword evidence="4 9" id="KW-0812">Transmembrane</keyword>
<evidence type="ECO:0000313" key="13">
    <source>
        <dbReference type="Proteomes" id="UP000317369"/>
    </source>
</evidence>
<evidence type="ECO:0000256" key="8">
    <source>
        <dbReference type="ARBA" id="ARBA00023136"/>
    </source>
</evidence>
<keyword evidence="8 9" id="KW-0472">Membrane</keyword>
<dbReference type="EC" id="3.6.3.-" evidence="12"/>
<dbReference type="InterPro" id="IPR011527">
    <property type="entry name" value="ABC1_TM_dom"/>
</dbReference>
<dbReference type="PANTHER" id="PTHR43394:SF1">
    <property type="entry name" value="ATP-BINDING CASSETTE SUB-FAMILY B MEMBER 10, MITOCHONDRIAL"/>
    <property type="match status" value="1"/>
</dbReference>
<dbReference type="GO" id="GO:0005886">
    <property type="term" value="C:plasma membrane"/>
    <property type="evidence" value="ECO:0007669"/>
    <property type="project" value="UniProtKB-SubCell"/>
</dbReference>
<dbReference type="InterPro" id="IPR027417">
    <property type="entry name" value="P-loop_NTPase"/>
</dbReference>
<dbReference type="AlphaFoldDB" id="A0A517YV67"/>
<evidence type="ECO:0000256" key="5">
    <source>
        <dbReference type="ARBA" id="ARBA00022741"/>
    </source>
</evidence>
<dbReference type="Proteomes" id="UP000317369">
    <property type="component" value="Chromosome"/>
</dbReference>
<dbReference type="GO" id="GO:0016887">
    <property type="term" value="F:ATP hydrolysis activity"/>
    <property type="evidence" value="ECO:0007669"/>
    <property type="project" value="InterPro"/>
</dbReference>
<evidence type="ECO:0000256" key="3">
    <source>
        <dbReference type="ARBA" id="ARBA00022475"/>
    </source>
</evidence>
<evidence type="ECO:0000259" key="10">
    <source>
        <dbReference type="PROSITE" id="PS50893"/>
    </source>
</evidence>
<dbReference type="Pfam" id="PF00005">
    <property type="entry name" value="ABC_tran"/>
    <property type="match status" value="1"/>
</dbReference>
<feature type="domain" description="ABC transporter" evidence="10">
    <location>
        <begin position="378"/>
        <end position="613"/>
    </location>
</feature>
<feature type="transmembrane region" description="Helical" evidence="9">
    <location>
        <begin position="94"/>
        <end position="115"/>
    </location>
</feature>
<dbReference type="CDD" id="cd18552">
    <property type="entry name" value="ABC_6TM_MsbA_like"/>
    <property type="match status" value="1"/>
</dbReference>
<comment type="subcellular location">
    <subcellularLocation>
        <location evidence="1">Cell membrane</location>
        <topology evidence="1">Multi-pass membrane protein</topology>
    </subcellularLocation>
</comment>
<dbReference type="RefSeq" id="WP_145077703.1">
    <property type="nucleotide sequence ID" value="NZ_CP036425.1"/>
</dbReference>
<feature type="domain" description="ABC transmembrane type-1" evidence="11">
    <location>
        <begin position="19"/>
        <end position="340"/>
    </location>
</feature>
<dbReference type="PROSITE" id="PS50929">
    <property type="entry name" value="ABC_TM1F"/>
    <property type="match status" value="1"/>
</dbReference>
<reference evidence="12 13" key="1">
    <citation type="submission" date="2019-02" db="EMBL/GenBank/DDBJ databases">
        <title>Deep-cultivation of Planctomycetes and their phenomic and genomic characterization uncovers novel biology.</title>
        <authorList>
            <person name="Wiegand S."/>
            <person name="Jogler M."/>
            <person name="Boedeker C."/>
            <person name="Pinto D."/>
            <person name="Vollmers J."/>
            <person name="Rivas-Marin E."/>
            <person name="Kohn T."/>
            <person name="Peeters S.H."/>
            <person name="Heuer A."/>
            <person name="Rast P."/>
            <person name="Oberbeckmann S."/>
            <person name="Bunk B."/>
            <person name="Jeske O."/>
            <person name="Meyerdierks A."/>
            <person name="Storesund J.E."/>
            <person name="Kallscheuer N."/>
            <person name="Luecker S."/>
            <person name="Lage O.M."/>
            <person name="Pohl T."/>
            <person name="Merkel B.J."/>
            <person name="Hornburger P."/>
            <person name="Mueller R.-W."/>
            <person name="Bruemmer F."/>
            <person name="Labrenz M."/>
            <person name="Spormann A.M."/>
            <person name="Op den Camp H."/>
            <person name="Overmann J."/>
            <person name="Amann R."/>
            <person name="Jetten M.S.M."/>
            <person name="Mascher T."/>
            <person name="Medema M.H."/>
            <person name="Devos D.P."/>
            <person name="Kaster A.-K."/>
            <person name="Ovreas L."/>
            <person name="Rohde M."/>
            <person name="Galperin M.Y."/>
            <person name="Jogler C."/>
        </authorList>
    </citation>
    <scope>NUCLEOTIDE SEQUENCE [LARGE SCALE GENOMIC DNA]</scope>
    <source>
        <strain evidence="12 13">KS4</strain>
    </source>
</reference>
<dbReference type="InterPro" id="IPR003593">
    <property type="entry name" value="AAA+_ATPase"/>
</dbReference>
<dbReference type="InterPro" id="IPR003439">
    <property type="entry name" value="ABC_transporter-like_ATP-bd"/>
</dbReference>
<dbReference type="EMBL" id="CP036425">
    <property type="protein sequence ID" value="QDU34117.1"/>
    <property type="molecule type" value="Genomic_DNA"/>
</dbReference>
<dbReference type="GO" id="GO:0005524">
    <property type="term" value="F:ATP binding"/>
    <property type="evidence" value="ECO:0007669"/>
    <property type="project" value="UniProtKB-KW"/>
</dbReference>
<protein>
    <submittedName>
        <fullName evidence="12">Lipid A export ATP-binding/permease protein MsbA</fullName>
        <ecNumber evidence="12">3.6.3.-</ecNumber>
    </submittedName>
</protein>
<dbReference type="PROSITE" id="PS50893">
    <property type="entry name" value="ABC_TRANSPORTER_2"/>
    <property type="match status" value="1"/>
</dbReference>
<evidence type="ECO:0000256" key="4">
    <source>
        <dbReference type="ARBA" id="ARBA00022692"/>
    </source>
</evidence>
<dbReference type="KEGG" id="pcor:KS4_21790"/>
<keyword evidence="6 12" id="KW-0067">ATP-binding</keyword>
<dbReference type="SUPFAM" id="SSF52540">
    <property type="entry name" value="P-loop containing nucleoside triphosphate hydrolases"/>
    <property type="match status" value="1"/>
</dbReference>
<evidence type="ECO:0000313" key="12">
    <source>
        <dbReference type="EMBL" id="QDU34117.1"/>
    </source>
</evidence>
<evidence type="ECO:0000256" key="7">
    <source>
        <dbReference type="ARBA" id="ARBA00022989"/>
    </source>
</evidence>
<dbReference type="SMART" id="SM00382">
    <property type="entry name" value="AAA"/>
    <property type="match status" value="1"/>
</dbReference>
<evidence type="ECO:0000256" key="9">
    <source>
        <dbReference type="SAM" id="Phobius"/>
    </source>
</evidence>
<evidence type="ECO:0000256" key="2">
    <source>
        <dbReference type="ARBA" id="ARBA00022448"/>
    </source>
</evidence>
<dbReference type="InterPro" id="IPR039421">
    <property type="entry name" value="Type_1_exporter"/>
</dbReference>
<dbReference type="Gene3D" id="1.20.1560.10">
    <property type="entry name" value="ABC transporter type 1, transmembrane domain"/>
    <property type="match status" value="1"/>
</dbReference>
<keyword evidence="5" id="KW-0547">Nucleotide-binding</keyword>
<dbReference type="FunFam" id="3.40.50.300:FF:000221">
    <property type="entry name" value="Multidrug ABC transporter ATP-binding protein"/>
    <property type="match status" value="1"/>
</dbReference>
<proteinExistence type="predicted"/>
<dbReference type="OrthoDB" id="9762778at2"/>
<accession>A0A517YV67</accession>
<dbReference type="PROSITE" id="PS00211">
    <property type="entry name" value="ABC_TRANSPORTER_1"/>
    <property type="match status" value="1"/>
</dbReference>
<keyword evidence="3" id="KW-1003">Cell membrane</keyword>
<evidence type="ECO:0000256" key="6">
    <source>
        <dbReference type="ARBA" id="ARBA00022840"/>
    </source>
</evidence>
<dbReference type="PANTHER" id="PTHR43394">
    <property type="entry name" value="ATP-DEPENDENT PERMEASE MDL1, MITOCHONDRIAL"/>
    <property type="match status" value="1"/>
</dbReference>
<name>A0A517YV67_9BACT</name>
<dbReference type="Gene3D" id="3.40.50.300">
    <property type="entry name" value="P-loop containing nucleotide triphosphate hydrolases"/>
    <property type="match status" value="1"/>
</dbReference>
<dbReference type="SUPFAM" id="SSF90123">
    <property type="entry name" value="ABC transporter transmembrane region"/>
    <property type="match status" value="1"/>
</dbReference>
<feature type="transmembrane region" description="Helical" evidence="9">
    <location>
        <begin position="18"/>
        <end position="43"/>
    </location>
</feature>
<dbReference type="InterPro" id="IPR017871">
    <property type="entry name" value="ABC_transporter-like_CS"/>
</dbReference>
<keyword evidence="2" id="KW-0813">Transport</keyword>
<keyword evidence="7 9" id="KW-1133">Transmembrane helix</keyword>